<comment type="caution">
    <text evidence="1">The sequence shown here is derived from an EMBL/GenBank/DDBJ whole genome shotgun (WGS) entry which is preliminary data.</text>
</comment>
<dbReference type="OrthoDB" id="928522at2"/>
<dbReference type="Proteomes" id="UP000244523">
    <property type="component" value="Unassembled WGS sequence"/>
</dbReference>
<name>A0A2T6K7G7_9RHOB</name>
<reference evidence="1 2" key="1">
    <citation type="submission" date="2018-04" db="EMBL/GenBank/DDBJ databases">
        <title>Genomic Encyclopedia of Archaeal and Bacterial Type Strains, Phase II (KMG-II): from individual species to whole genera.</title>
        <authorList>
            <person name="Goeker M."/>
        </authorList>
    </citation>
    <scope>NUCLEOTIDE SEQUENCE [LARGE SCALE GENOMIC DNA]</scope>
    <source>
        <strain evidence="1 2">DSM 29955</strain>
    </source>
</reference>
<evidence type="ECO:0000313" key="1">
    <source>
        <dbReference type="EMBL" id="PUB10659.1"/>
    </source>
</evidence>
<organism evidence="1 2">
    <name type="scientific">Yoonia sediminilitoris</name>
    <dbReference type="NCBI Taxonomy" id="1286148"/>
    <lineage>
        <taxon>Bacteria</taxon>
        <taxon>Pseudomonadati</taxon>
        <taxon>Pseudomonadota</taxon>
        <taxon>Alphaproteobacteria</taxon>
        <taxon>Rhodobacterales</taxon>
        <taxon>Paracoccaceae</taxon>
        <taxon>Yoonia</taxon>
    </lineage>
</organism>
<dbReference type="RefSeq" id="WP_133176024.1">
    <property type="nucleotide sequence ID" value="NZ_QBUD01000017.1"/>
</dbReference>
<evidence type="ECO:0000313" key="2">
    <source>
        <dbReference type="Proteomes" id="UP000244523"/>
    </source>
</evidence>
<gene>
    <name evidence="1" type="ORF">C8N45_1172</name>
</gene>
<protein>
    <submittedName>
        <fullName evidence="1">Uncharacterized protein</fullName>
    </submittedName>
</protein>
<keyword evidence="2" id="KW-1185">Reference proteome</keyword>
<dbReference type="EMBL" id="QBUD01000017">
    <property type="protein sequence ID" value="PUB10659.1"/>
    <property type="molecule type" value="Genomic_DNA"/>
</dbReference>
<accession>A0A2T6K7G7</accession>
<proteinExistence type="predicted"/>
<sequence>MADDLDRSCRQATRLPKQWELGMRLAIARVDHINPRRGGLKHGYFLRVTSLKRNLSSWPQLKTALAIHGIDRAAELRRLRISLSKMLDVWPEQEADLVATAALLVHHGADANDCFAVEQGGV</sequence>
<dbReference type="AlphaFoldDB" id="A0A2T6K7G7"/>